<comment type="similarity">
    <text evidence="1">Belongs to the thioredoxin family. DsbA subfamily.</text>
</comment>
<dbReference type="Pfam" id="PF13462">
    <property type="entry name" value="Thioredoxin_4"/>
    <property type="match status" value="1"/>
</dbReference>
<evidence type="ECO:0000256" key="2">
    <source>
        <dbReference type="SAM" id="SignalP"/>
    </source>
</evidence>
<evidence type="ECO:0000256" key="1">
    <source>
        <dbReference type="ARBA" id="ARBA00005791"/>
    </source>
</evidence>
<feature type="domain" description="Thioredoxin-like fold" evidence="3">
    <location>
        <begin position="58"/>
        <end position="242"/>
    </location>
</feature>
<dbReference type="RefSeq" id="WP_135090371.1">
    <property type="nucleotide sequence ID" value="NZ_SPDV01000071.1"/>
</dbReference>
<comment type="caution">
    <text evidence="4">The sequence shown here is derived from an EMBL/GenBank/DDBJ whole genome shotgun (WGS) entry which is preliminary data.</text>
</comment>
<reference evidence="4 5" key="1">
    <citation type="submission" date="2019-03" db="EMBL/GenBank/DDBJ databases">
        <title>Genome sequence of Sphingomonas sp. 17J27-24.</title>
        <authorList>
            <person name="Kim M."/>
            <person name="Maeng S."/>
            <person name="Sathiyaraj S."/>
        </authorList>
    </citation>
    <scope>NUCLEOTIDE SEQUENCE [LARGE SCALE GENOMIC DNA]</scope>
    <source>
        <strain evidence="4 5">17J27-24</strain>
    </source>
</reference>
<dbReference type="PANTHER" id="PTHR13887:SF56">
    <property type="entry name" value="THIOREDOXIN-LIKE REDUCTASE RV2466C"/>
    <property type="match status" value="1"/>
</dbReference>
<accession>A0A4Y8ZNX0</accession>
<evidence type="ECO:0000313" key="4">
    <source>
        <dbReference type="EMBL" id="TFI56509.1"/>
    </source>
</evidence>
<dbReference type="OrthoDB" id="8478320at2"/>
<protein>
    <recommendedName>
        <fullName evidence="3">Thioredoxin-like fold domain-containing protein</fullName>
    </recommendedName>
</protein>
<dbReference type="Gene3D" id="1.10.40.110">
    <property type="match status" value="1"/>
</dbReference>
<organism evidence="4 5">
    <name type="scientific">Sphingomonas parva</name>
    <dbReference type="NCBI Taxonomy" id="2555898"/>
    <lineage>
        <taxon>Bacteria</taxon>
        <taxon>Pseudomonadati</taxon>
        <taxon>Pseudomonadota</taxon>
        <taxon>Alphaproteobacteria</taxon>
        <taxon>Sphingomonadales</taxon>
        <taxon>Sphingomonadaceae</taxon>
        <taxon>Sphingomonas</taxon>
    </lineage>
</organism>
<keyword evidence="2" id="KW-0732">Signal</keyword>
<feature type="chain" id="PRO_5021392287" description="Thioredoxin-like fold domain-containing protein" evidence="2">
    <location>
        <begin position="26"/>
        <end position="246"/>
    </location>
</feature>
<dbReference type="AlphaFoldDB" id="A0A4Y8ZNX0"/>
<dbReference type="Proteomes" id="UP000298213">
    <property type="component" value="Unassembled WGS sequence"/>
</dbReference>
<dbReference type="EMBL" id="SPDV01000071">
    <property type="protein sequence ID" value="TFI56509.1"/>
    <property type="molecule type" value="Genomic_DNA"/>
</dbReference>
<dbReference type="PANTHER" id="PTHR13887">
    <property type="entry name" value="GLUTATHIONE S-TRANSFERASE KAPPA"/>
    <property type="match status" value="1"/>
</dbReference>
<sequence length="246" mass="25826">MKAFTGSAVAALALMVAGCGGNDSAGNGAVADQNFQVEQVAAPNGGDWTQMVSETPQGGMLMGNPNARVKLVEFGSMTCSHCAAFAEEGAPNLIDKYVKSGQVSFEFRNFIRDPADLGAAILARCNGPAAFFPLTEQLFAAQEEWLGRAQSLSEAQQQQLQASAQPASAFAQALGLDQFVRARGVPAAKAQACLADQAQVQRLVQGTDSAGKEYQISGTPSFLINNKLAEASDWKALEPLLQAALR</sequence>
<dbReference type="Gene3D" id="3.40.30.10">
    <property type="entry name" value="Glutaredoxin"/>
    <property type="match status" value="1"/>
</dbReference>
<gene>
    <name evidence="4" type="ORF">E2493_19870</name>
</gene>
<dbReference type="InterPro" id="IPR036249">
    <property type="entry name" value="Thioredoxin-like_sf"/>
</dbReference>
<evidence type="ECO:0000259" key="3">
    <source>
        <dbReference type="Pfam" id="PF13462"/>
    </source>
</evidence>
<name>A0A4Y8ZNX0_9SPHN</name>
<keyword evidence="5" id="KW-1185">Reference proteome</keyword>
<dbReference type="InterPro" id="IPR012336">
    <property type="entry name" value="Thioredoxin-like_fold"/>
</dbReference>
<proteinExistence type="inferred from homology"/>
<dbReference type="SUPFAM" id="SSF52833">
    <property type="entry name" value="Thioredoxin-like"/>
    <property type="match status" value="1"/>
</dbReference>
<dbReference type="PROSITE" id="PS51257">
    <property type="entry name" value="PROKAR_LIPOPROTEIN"/>
    <property type="match status" value="1"/>
</dbReference>
<evidence type="ECO:0000313" key="5">
    <source>
        <dbReference type="Proteomes" id="UP000298213"/>
    </source>
</evidence>
<feature type="signal peptide" evidence="2">
    <location>
        <begin position="1"/>
        <end position="25"/>
    </location>
</feature>